<keyword evidence="5" id="KW-0067">ATP-binding</keyword>
<evidence type="ECO:0000256" key="8">
    <source>
        <dbReference type="ARBA" id="ARBA00023170"/>
    </source>
</evidence>
<proteinExistence type="predicted"/>
<dbReference type="CDD" id="cd00063">
    <property type="entry name" value="FN3"/>
    <property type="match status" value="1"/>
</dbReference>
<feature type="domain" description="Fibronectin type-III" evidence="10">
    <location>
        <begin position="157"/>
        <end position="252"/>
    </location>
</feature>
<evidence type="ECO:0000256" key="3">
    <source>
        <dbReference type="ARBA" id="ARBA00022729"/>
    </source>
</evidence>
<evidence type="ECO:0000256" key="7">
    <source>
        <dbReference type="ARBA" id="ARBA00023136"/>
    </source>
</evidence>
<evidence type="ECO:0000256" key="9">
    <source>
        <dbReference type="SAM" id="Phobius"/>
    </source>
</evidence>
<evidence type="ECO:0000313" key="11">
    <source>
        <dbReference type="EMBL" id="KAK2096788.1"/>
    </source>
</evidence>
<protein>
    <submittedName>
        <fullName evidence="11">Ephrin type-B receptor 6</fullName>
    </submittedName>
</protein>
<keyword evidence="2 9" id="KW-0812">Transmembrane</keyword>
<dbReference type="InterPro" id="IPR013783">
    <property type="entry name" value="Ig-like_fold"/>
</dbReference>
<accession>A0ABQ9UJQ8</accession>
<dbReference type="PROSITE" id="PS50853">
    <property type="entry name" value="FN3"/>
    <property type="match status" value="2"/>
</dbReference>
<comment type="caution">
    <text evidence="11">The sequence shown here is derived from an EMBL/GenBank/DDBJ whole genome shotgun (WGS) entry which is preliminary data.</text>
</comment>
<feature type="transmembrane region" description="Helical" evidence="9">
    <location>
        <begin position="265"/>
        <end position="289"/>
    </location>
</feature>
<dbReference type="PRINTS" id="PR00014">
    <property type="entry name" value="FNTYPEIII"/>
</dbReference>
<organism evidence="11 12">
    <name type="scientific">Saguinus oedipus</name>
    <name type="common">Cotton-top tamarin</name>
    <name type="synonym">Oedipomidas oedipus</name>
    <dbReference type="NCBI Taxonomy" id="9490"/>
    <lineage>
        <taxon>Eukaryota</taxon>
        <taxon>Metazoa</taxon>
        <taxon>Chordata</taxon>
        <taxon>Craniata</taxon>
        <taxon>Vertebrata</taxon>
        <taxon>Euteleostomi</taxon>
        <taxon>Mammalia</taxon>
        <taxon>Eutheria</taxon>
        <taxon>Euarchontoglires</taxon>
        <taxon>Primates</taxon>
        <taxon>Haplorrhini</taxon>
        <taxon>Platyrrhini</taxon>
        <taxon>Cebidae</taxon>
        <taxon>Callitrichinae</taxon>
        <taxon>Saguinus</taxon>
    </lineage>
</organism>
<dbReference type="PANTHER" id="PTHR46877">
    <property type="entry name" value="EPH RECEPTOR A5"/>
    <property type="match status" value="1"/>
</dbReference>
<keyword evidence="7 9" id="KW-0472">Membrane</keyword>
<comment type="subcellular location">
    <subcellularLocation>
        <location evidence="1">Membrane</location>
        <topology evidence="1">Single-pass membrane protein</topology>
    </subcellularLocation>
</comment>
<dbReference type="EMBL" id="JASSZA010000012">
    <property type="protein sequence ID" value="KAK2096788.1"/>
    <property type="molecule type" value="Genomic_DNA"/>
</dbReference>
<dbReference type="Gene3D" id="2.60.40.10">
    <property type="entry name" value="Immunoglobulins"/>
    <property type="match status" value="2"/>
</dbReference>
<dbReference type="InterPro" id="IPR003961">
    <property type="entry name" value="FN3_dom"/>
</dbReference>
<sequence length="315" mass="34361">MLLCLPSWPPTFPWLLPSSPHDSCPCGPWTITPSGPPGPPSAPQELWFEVQGSALMLHWRLPRELGGRGDLLFNVVCKECEGRQEPASGSGGTCRRCRDEVHFDPRQRGLTESRVLVGGLRAHVPYILEVQAVNGVSELSPDPPQAAAINVSTSHEVPSAVPVVHQVSRASNSITVSWPQPDQTNGNILDYQLRYYDQAEDESHSFTLTSETNTATVTQLSPGHIYGFQVRARTAAGHGPYGGKVYFQTLPQGELSSQLPERLSLVIGSILGALAFLLLAAITVLAIVFQRKRRGTGYMEQLQQYSSPGGDEERK</sequence>
<dbReference type="PANTHER" id="PTHR46877:SF15">
    <property type="entry name" value="EPHRIN TYPE-B RECEPTOR 6"/>
    <property type="match status" value="1"/>
</dbReference>
<dbReference type="InterPro" id="IPR050449">
    <property type="entry name" value="Ephrin_rcpt_TKs"/>
</dbReference>
<evidence type="ECO:0000256" key="6">
    <source>
        <dbReference type="ARBA" id="ARBA00022989"/>
    </source>
</evidence>
<dbReference type="Pfam" id="PF00041">
    <property type="entry name" value="fn3"/>
    <property type="match status" value="2"/>
</dbReference>
<keyword evidence="4" id="KW-0547">Nucleotide-binding</keyword>
<dbReference type="SUPFAM" id="SSF49265">
    <property type="entry name" value="Fibronectin type III"/>
    <property type="match status" value="1"/>
</dbReference>
<evidence type="ECO:0000313" key="12">
    <source>
        <dbReference type="Proteomes" id="UP001266305"/>
    </source>
</evidence>
<keyword evidence="3" id="KW-0732">Signal</keyword>
<feature type="domain" description="Fibronectin type-III" evidence="10">
    <location>
        <begin position="39"/>
        <end position="156"/>
    </location>
</feature>
<evidence type="ECO:0000256" key="1">
    <source>
        <dbReference type="ARBA" id="ARBA00004167"/>
    </source>
</evidence>
<evidence type="ECO:0000256" key="5">
    <source>
        <dbReference type="ARBA" id="ARBA00022840"/>
    </source>
</evidence>
<keyword evidence="8 11" id="KW-0675">Receptor</keyword>
<name>A0ABQ9UJQ8_SAGOE</name>
<reference evidence="11 12" key="1">
    <citation type="submission" date="2023-05" db="EMBL/GenBank/DDBJ databases">
        <title>B98-5 Cell Line De Novo Hybrid Assembly: An Optical Mapping Approach.</title>
        <authorList>
            <person name="Kananen K."/>
            <person name="Auerbach J.A."/>
            <person name="Kautto E."/>
            <person name="Blachly J.S."/>
        </authorList>
    </citation>
    <scope>NUCLEOTIDE SEQUENCE [LARGE SCALE GENOMIC DNA]</scope>
    <source>
        <strain evidence="11">B95-8</strain>
        <tissue evidence="11">Cell line</tissue>
    </source>
</reference>
<dbReference type="InterPro" id="IPR036116">
    <property type="entry name" value="FN3_sf"/>
</dbReference>
<evidence type="ECO:0000256" key="4">
    <source>
        <dbReference type="ARBA" id="ARBA00022741"/>
    </source>
</evidence>
<gene>
    <name evidence="11" type="primary">EPHB6_2</name>
    <name evidence="11" type="ORF">P7K49_025822</name>
</gene>
<keyword evidence="12" id="KW-1185">Reference proteome</keyword>
<dbReference type="SMART" id="SM00060">
    <property type="entry name" value="FN3"/>
    <property type="match status" value="2"/>
</dbReference>
<evidence type="ECO:0000256" key="2">
    <source>
        <dbReference type="ARBA" id="ARBA00022692"/>
    </source>
</evidence>
<keyword evidence="6 9" id="KW-1133">Transmembrane helix</keyword>
<dbReference type="Proteomes" id="UP001266305">
    <property type="component" value="Unassembled WGS sequence"/>
</dbReference>
<evidence type="ECO:0000259" key="10">
    <source>
        <dbReference type="PROSITE" id="PS50853"/>
    </source>
</evidence>